<dbReference type="RefSeq" id="WP_377242295.1">
    <property type="nucleotide sequence ID" value="NZ_JBHLXP010000001.1"/>
</dbReference>
<evidence type="ECO:0000259" key="6">
    <source>
        <dbReference type="Pfam" id="PF04542"/>
    </source>
</evidence>
<organism evidence="8 9">
    <name type="scientific">Rheinheimera tilapiae</name>
    <dbReference type="NCBI Taxonomy" id="875043"/>
    <lineage>
        <taxon>Bacteria</taxon>
        <taxon>Pseudomonadati</taxon>
        <taxon>Pseudomonadota</taxon>
        <taxon>Gammaproteobacteria</taxon>
        <taxon>Chromatiales</taxon>
        <taxon>Chromatiaceae</taxon>
        <taxon>Rheinheimera</taxon>
    </lineage>
</organism>
<dbReference type="Gene3D" id="1.10.1740.10">
    <property type="match status" value="1"/>
</dbReference>
<dbReference type="InterPro" id="IPR039425">
    <property type="entry name" value="RNA_pol_sigma-70-like"/>
</dbReference>
<keyword evidence="5" id="KW-0804">Transcription</keyword>
<dbReference type="InterPro" id="IPR013324">
    <property type="entry name" value="RNA_pol_sigma_r3/r4-like"/>
</dbReference>
<name>A0ABV6BBP3_9GAMM</name>
<dbReference type="EMBL" id="JBHLXP010000001">
    <property type="protein sequence ID" value="MFC0048270.1"/>
    <property type="molecule type" value="Genomic_DNA"/>
</dbReference>
<proteinExistence type="inferred from homology"/>
<dbReference type="InterPro" id="IPR014284">
    <property type="entry name" value="RNA_pol_sigma-70_dom"/>
</dbReference>
<dbReference type="NCBIfam" id="TIGR02937">
    <property type="entry name" value="sigma70-ECF"/>
    <property type="match status" value="1"/>
</dbReference>
<dbReference type="SUPFAM" id="SSF88659">
    <property type="entry name" value="Sigma3 and sigma4 domains of RNA polymerase sigma factors"/>
    <property type="match status" value="1"/>
</dbReference>
<dbReference type="PANTHER" id="PTHR43133:SF62">
    <property type="entry name" value="RNA POLYMERASE SIGMA FACTOR SIGZ"/>
    <property type="match status" value="1"/>
</dbReference>
<comment type="caution">
    <text evidence="8">The sequence shown here is derived from an EMBL/GenBank/DDBJ whole genome shotgun (WGS) entry which is preliminary data.</text>
</comment>
<evidence type="ECO:0000256" key="1">
    <source>
        <dbReference type="ARBA" id="ARBA00010641"/>
    </source>
</evidence>
<keyword evidence="4" id="KW-0238">DNA-binding</keyword>
<dbReference type="Gene3D" id="1.10.10.10">
    <property type="entry name" value="Winged helix-like DNA-binding domain superfamily/Winged helix DNA-binding domain"/>
    <property type="match status" value="1"/>
</dbReference>
<dbReference type="SUPFAM" id="SSF88946">
    <property type="entry name" value="Sigma2 domain of RNA polymerase sigma factors"/>
    <property type="match status" value="1"/>
</dbReference>
<dbReference type="InterPro" id="IPR036388">
    <property type="entry name" value="WH-like_DNA-bd_sf"/>
</dbReference>
<sequence>MDLMMTARHHGPEPSTPVLVSDRTLNLATTESVNRDLGQWEQALALVALTRDKQAYQELFGYFAPRLRAFGIKMFGNEQQALEMVQDTLLNVWQKAALFDPTRGCASTWIFTIARNVRFDMLRKKQSRKDDISADDLWADGDYPEAEDHQTQKWELWLITEKLAPHFAALPPAQRTVMEKVYLEEMSHQEVSDLLSIPLGTVKSRIRLALDRLREALDDSER</sequence>
<gene>
    <name evidence="8" type="ORF">ACFFJP_08215</name>
</gene>
<dbReference type="Pfam" id="PF04545">
    <property type="entry name" value="Sigma70_r4"/>
    <property type="match status" value="1"/>
</dbReference>
<keyword evidence="3" id="KW-0731">Sigma factor</keyword>
<dbReference type="CDD" id="cd06171">
    <property type="entry name" value="Sigma70_r4"/>
    <property type="match status" value="1"/>
</dbReference>
<dbReference type="Pfam" id="PF04542">
    <property type="entry name" value="Sigma70_r2"/>
    <property type="match status" value="1"/>
</dbReference>
<evidence type="ECO:0000256" key="5">
    <source>
        <dbReference type="ARBA" id="ARBA00023163"/>
    </source>
</evidence>
<dbReference type="Proteomes" id="UP001589813">
    <property type="component" value="Unassembled WGS sequence"/>
</dbReference>
<dbReference type="InterPro" id="IPR013325">
    <property type="entry name" value="RNA_pol_sigma_r2"/>
</dbReference>
<feature type="domain" description="RNA polymerase sigma-70 region 4" evidence="7">
    <location>
        <begin position="168"/>
        <end position="215"/>
    </location>
</feature>
<keyword evidence="2" id="KW-0805">Transcription regulation</keyword>
<evidence type="ECO:0000313" key="9">
    <source>
        <dbReference type="Proteomes" id="UP001589813"/>
    </source>
</evidence>
<comment type="similarity">
    <text evidence="1">Belongs to the sigma-70 factor family. ECF subfamily.</text>
</comment>
<evidence type="ECO:0000256" key="2">
    <source>
        <dbReference type="ARBA" id="ARBA00023015"/>
    </source>
</evidence>
<protein>
    <submittedName>
        <fullName evidence="8">Sigma-70 family RNA polymerase sigma factor</fullName>
    </submittedName>
</protein>
<dbReference type="InterPro" id="IPR007630">
    <property type="entry name" value="RNA_pol_sigma70_r4"/>
</dbReference>
<evidence type="ECO:0000256" key="4">
    <source>
        <dbReference type="ARBA" id="ARBA00023125"/>
    </source>
</evidence>
<keyword evidence="9" id="KW-1185">Reference proteome</keyword>
<dbReference type="InterPro" id="IPR007627">
    <property type="entry name" value="RNA_pol_sigma70_r2"/>
</dbReference>
<feature type="domain" description="RNA polymerase sigma-70 region 2" evidence="6">
    <location>
        <begin position="59"/>
        <end position="127"/>
    </location>
</feature>
<reference evidence="8 9" key="1">
    <citation type="submission" date="2024-09" db="EMBL/GenBank/DDBJ databases">
        <authorList>
            <person name="Sun Q."/>
            <person name="Mori K."/>
        </authorList>
    </citation>
    <scope>NUCLEOTIDE SEQUENCE [LARGE SCALE GENOMIC DNA]</scope>
    <source>
        <strain evidence="8 9">KCTC 23315</strain>
    </source>
</reference>
<accession>A0ABV6BBP3</accession>
<evidence type="ECO:0000313" key="8">
    <source>
        <dbReference type="EMBL" id="MFC0048270.1"/>
    </source>
</evidence>
<evidence type="ECO:0000256" key="3">
    <source>
        <dbReference type="ARBA" id="ARBA00023082"/>
    </source>
</evidence>
<dbReference type="PANTHER" id="PTHR43133">
    <property type="entry name" value="RNA POLYMERASE ECF-TYPE SIGMA FACTO"/>
    <property type="match status" value="1"/>
</dbReference>
<evidence type="ECO:0000259" key="7">
    <source>
        <dbReference type="Pfam" id="PF04545"/>
    </source>
</evidence>